<dbReference type="PANTHER" id="PTHR13027">
    <property type="entry name" value="SAND PROTEIN-RELATED"/>
    <property type="match status" value="1"/>
</dbReference>
<evidence type="ECO:0000256" key="2">
    <source>
        <dbReference type="SAM" id="MobiDB-lite"/>
    </source>
</evidence>
<dbReference type="Gramene" id="ABP00309">
    <property type="protein sequence ID" value="ABP00309"/>
    <property type="gene ID" value="OSTLU_18543"/>
</dbReference>
<comment type="similarity">
    <text evidence="1">Belongs to the MON1/SAND family.</text>
</comment>
<evidence type="ECO:0000313" key="5">
    <source>
        <dbReference type="EMBL" id="ABP00309.1"/>
    </source>
</evidence>
<protein>
    <recommendedName>
        <fullName evidence="1">Vacuolar fusion protein MON1 homolog</fullName>
    </recommendedName>
</protein>
<sequence length="481" mass="52117">MTRARDARAPRAWTAAHKRAREHDEHDDWRRRRRHVLAFTSAGKPAWTRYGSTHGVSGLCATLQALGAVSASAMGGELEGAEVGGRRLARRASGAMTYATSSDRGESAATLEKHLEWVERGVKMLVTNAGLETALAKNAKFDVGRALATATRADEVLGQLARNLSWETCYVFDTYTAVRVRAEVRETVARAMVEAMKTVTKPFACVAFGDDGRVGAYAKPRGHRPTTIAASDLIVLMNFLRVVSRCEGDEDSFTRVCLPEFNPDGFMRAYTARLRARDGDAAGDEGQPVKSTRASSGSIGICIITASADAMEECRAARDALEKRLNDDGALAQMVAAAGESMSIAKLPSEALGGFQDASEPLLHFVYNRPARHQHVSSAFSPSLNGADVKAITRAYASTYTSMKETEGVVDASGPGPKFIGAAQRVRYERRARFSVLACVGGDFEIYLTLKPSTTTTTAVALCNRLCVWLRVHEPELFVEE</sequence>
<evidence type="ECO:0000259" key="3">
    <source>
        <dbReference type="Pfam" id="PF19036"/>
    </source>
</evidence>
<dbReference type="InterPro" id="IPR043972">
    <property type="entry name" value="FUZ/MON1/HPS1_longin_1"/>
</dbReference>
<dbReference type="PANTHER" id="PTHR13027:SF7">
    <property type="entry name" value="VACUOLAR FUSION PROTEIN MON1 HOMOLOG"/>
    <property type="match status" value="1"/>
</dbReference>
<dbReference type="OMA" id="QQPFNAK"/>
<comment type="function">
    <text evidence="1">Plays an important role in membrane trafficking through the secretory apparatus.</text>
</comment>
<proteinExistence type="inferred from homology"/>
<dbReference type="Proteomes" id="UP000001568">
    <property type="component" value="Chromosome 16"/>
</dbReference>
<dbReference type="AlphaFoldDB" id="A4S978"/>
<accession>A4S978</accession>
<dbReference type="HOGENOM" id="CLU_014574_2_0_1"/>
<organism evidence="5 6">
    <name type="scientific">Ostreococcus lucimarinus (strain CCE9901)</name>
    <dbReference type="NCBI Taxonomy" id="436017"/>
    <lineage>
        <taxon>Eukaryota</taxon>
        <taxon>Viridiplantae</taxon>
        <taxon>Chlorophyta</taxon>
        <taxon>Mamiellophyceae</taxon>
        <taxon>Mamiellales</taxon>
        <taxon>Bathycoccaceae</taxon>
        <taxon>Ostreococcus</taxon>
    </lineage>
</organism>
<feature type="region of interest" description="Disordered" evidence="2">
    <location>
        <begin position="1"/>
        <end position="27"/>
    </location>
</feature>
<evidence type="ECO:0000256" key="1">
    <source>
        <dbReference type="RuleBase" id="RU367048"/>
    </source>
</evidence>
<name>A4S978_OSTLU</name>
<dbReference type="GO" id="GO:0006623">
    <property type="term" value="P:protein targeting to vacuole"/>
    <property type="evidence" value="ECO:0007669"/>
    <property type="project" value="UniProtKB-UniRule"/>
</dbReference>
<gene>
    <name evidence="5" type="ORF">OSTLU_18543</name>
</gene>
<dbReference type="PRINTS" id="PR01546">
    <property type="entry name" value="YEAST73DUF"/>
</dbReference>
<feature type="domain" description="FUZ/MON1/HPS1 third Longin" evidence="4">
    <location>
        <begin position="362"/>
        <end position="473"/>
    </location>
</feature>
<reference evidence="5 6" key="1">
    <citation type="journal article" date="2007" name="Proc. Natl. Acad. Sci. U.S.A.">
        <title>The tiny eukaryote Ostreococcus provides genomic insights into the paradox of plankton speciation.</title>
        <authorList>
            <person name="Palenik B."/>
            <person name="Grimwood J."/>
            <person name="Aerts A."/>
            <person name="Rouze P."/>
            <person name="Salamov A."/>
            <person name="Putnam N."/>
            <person name="Dupont C."/>
            <person name="Jorgensen R."/>
            <person name="Derelle E."/>
            <person name="Rombauts S."/>
            <person name="Zhou K."/>
            <person name="Otillar R."/>
            <person name="Merchant S.S."/>
            <person name="Podell S."/>
            <person name="Gaasterland T."/>
            <person name="Napoli C."/>
            <person name="Gendler K."/>
            <person name="Manuell A."/>
            <person name="Tai V."/>
            <person name="Vallon O."/>
            <person name="Piganeau G."/>
            <person name="Jancek S."/>
            <person name="Heijde M."/>
            <person name="Jabbari K."/>
            <person name="Bowler C."/>
            <person name="Lohr M."/>
            <person name="Robbens S."/>
            <person name="Werner G."/>
            <person name="Dubchak I."/>
            <person name="Pazour G.J."/>
            <person name="Ren Q."/>
            <person name="Paulsen I."/>
            <person name="Delwiche C."/>
            <person name="Schmutz J."/>
            <person name="Rokhsar D."/>
            <person name="Van de Peer Y."/>
            <person name="Moreau H."/>
            <person name="Grigoriev I.V."/>
        </authorList>
    </citation>
    <scope>NUCLEOTIDE SEQUENCE [LARGE SCALE GENOMIC DNA]</scope>
    <source>
        <strain evidence="5 6">CCE9901</strain>
    </source>
</reference>
<evidence type="ECO:0000259" key="4">
    <source>
        <dbReference type="Pfam" id="PF19038"/>
    </source>
</evidence>
<feature type="domain" description="FUZ/MON1/HPS1 first Longin" evidence="3">
    <location>
        <begin position="34"/>
        <end position="147"/>
    </location>
</feature>
<dbReference type="KEGG" id="olu:OSTLU_18543"/>
<dbReference type="STRING" id="436017.A4S978"/>
<dbReference type="RefSeq" id="XP_001422015.1">
    <property type="nucleotide sequence ID" value="XM_001421978.1"/>
</dbReference>
<dbReference type="eggNOG" id="KOG0997">
    <property type="taxonomic scope" value="Eukaryota"/>
</dbReference>
<dbReference type="InterPro" id="IPR043970">
    <property type="entry name" value="FUZ/MON1/HPS1_longin_3"/>
</dbReference>
<dbReference type="OrthoDB" id="272411at2759"/>
<dbReference type="EMBL" id="CP000596">
    <property type="protein sequence ID" value="ABP00309.1"/>
    <property type="molecule type" value="Genomic_DNA"/>
</dbReference>
<dbReference type="GeneID" id="5005918"/>
<dbReference type="GO" id="GO:0016192">
    <property type="term" value="P:vesicle-mediated transport"/>
    <property type="evidence" value="ECO:0007669"/>
    <property type="project" value="InterPro"/>
</dbReference>
<keyword evidence="6" id="KW-1185">Reference proteome</keyword>
<dbReference type="InterPro" id="IPR004353">
    <property type="entry name" value="Mon1"/>
</dbReference>
<evidence type="ECO:0000313" key="6">
    <source>
        <dbReference type="Proteomes" id="UP000001568"/>
    </source>
</evidence>
<dbReference type="Pfam" id="PF19036">
    <property type="entry name" value="Fuz_longin_1"/>
    <property type="match status" value="1"/>
</dbReference>
<dbReference type="Pfam" id="PF19038">
    <property type="entry name" value="Fuz_longin_3"/>
    <property type="match status" value="1"/>
</dbReference>